<proteinExistence type="inferred from homology"/>
<evidence type="ECO:0000256" key="6">
    <source>
        <dbReference type="ARBA" id="ARBA00034245"/>
    </source>
</evidence>
<dbReference type="Pfam" id="PF01226">
    <property type="entry name" value="Form_Nir_trans"/>
    <property type="match status" value="1"/>
</dbReference>
<evidence type="ECO:0000256" key="4">
    <source>
        <dbReference type="ARBA" id="ARBA00022989"/>
    </source>
</evidence>
<comment type="catalytic activity">
    <reaction evidence="7">
        <text>pyruvate(out) + H(+)(out) = pyruvate(in) + H(+)(in)</text>
        <dbReference type="Rhea" id="RHEA:64720"/>
        <dbReference type="ChEBI" id="CHEBI:15361"/>
        <dbReference type="ChEBI" id="CHEBI:15378"/>
    </reaction>
</comment>
<feature type="transmembrane region" description="Helical" evidence="11">
    <location>
        <begin position="95"/>
        <end position="118"/>
    </location>
</feature>
<evidence type="ECO:0000256" key="1">
    <source>
        <dbReference type="ARBA" id="ARBA00004651"/>
    </source>
</evidence>
<feature type="transmembrane region" description="Helical" evidence="11">
    <location>
        <begin position="185"/>
        <end position="204"/>
    </location>
</feature>
<keyword evidence="3 11" id="KW-0812">Transmembrane</keyword>
<evidence type="ECO:0000256" key="10">
    <source>
        <dbReference type="ARBA" id="ARBA00049660"/>
    </source>
</evidence>
<evidence type="ECO:0000256" key="5">
    <source>
        <dbReference type="ARBA" id="ARBA00023136"/>
    </source>
</evidence>
<comment type="catalytic activity">
    <reaction evidence="8">
        <text>formate(in) + H(+)(in) = formate(out) + H(+)(out)</text>
        <dbReference type="Rhea" id="RHEA:80887"/>
        <dbReference type="ChEBI" id="CHEBI:15378"/>
        <dbReference type="ChEBI" id="CHEBI:15740"/>
    </reaction>
</comment>
<keyword evidence="12" id="KW-0732">Signal</keyword>
<keyword evidence="4 11" id="KW-1133">Transmembrane helix</keyword>
<evidence type="ECO:0000313" key="13">
    <source>
        <dbReference type="EMBL" id="CAE0528105.1"/>
    </source>
</evidence>
<name>A0A7S3RLP6_9SPIT</name>
<dbReference type="PANTHER" id="PTHR30520:SF6">
    <property type="entry name" value="FORMATE_NITRATE FAMILY TRANSPORTER (EUROFUNG)"/>
    <property type="match status" value="1"/>
</dbReference>
<feature type="transmembrane region" description="Helical" evidence="11">
    <location>
        <begin position="210"/>
        <end position="228"/>
    </location>
</feature>
<comment type="catalytic activity">
    <reaction evidence="9">
        <text>acetate(out) + H(+)(out) = acetate(in) + H(+)(in)</text>
        <dbReference type="Rhea" id="RHEA:71803"/>
        <dbReference type="ChEBI" id="CHEBI:15378"/>
        <dbReference type="ChEBI" id="CHEBI:30089"/>
    </reaction>
</comment>
<evidence type="ECO:0000256" key="2">
    <source>
        <dbReference type="ARBA" id="ARBA00011255"/>
    </source>
</evidence>
<evidence type="ECO:0000256" key="11">
    <source>
        <dbReference type="SAM" id="Phobius"/>
    </source>
</evidence>
<feature type="transmembrane region" description="Helical" evidence="11">
    <location>
        <begin position="62"/>
        <end position="83"/>
    </location>
</feature>
<evidence type="ECO:0000256" key="9">
    <source>
        <dbReference type="ARBA" id="ARBA00049088"/>
    </source>
</evidence>
<evidence type="ECO:0000256" key="12">
    <source>
        <dbReference type="SAM" id="SignalP"/>
    </source>
</evidence>
<accession>A0A7S3RLP6</accession>
<organism evidence="13">
    <name type="scientific">Strombidinopsis acuminata</name>
    <dbReference type="NCBI Taxonomy" id="141414"/>
    <lineage>
        <taxon>Eukaryota</taxon>
        <taxon>Sar</taxon>
        <taxon>Alveolata</taxon>
        <taxon>Ciliophora</taxon>
        <taxon>Intramacronucleata</taxon>
        <taxon>Spirotrichea</taxon>
        <taxon>Choreotrichia</taxon>
        <taxon>Choreotrichida</taxon>
        <taxon>Strombidinopsidae</taxon>
        <taxon>Strombidinopsis</taxon>
    </lineage>
</organism>
<dbReference type="Gene3D" id="1.20.1080.10">
    <property type="entry name" value="Glycerol uptake facilitator protein"/>
    <property type="match status" value="1"/>
</dbReference>
<keyword evidence="5 11" id="KW-0472">Membrane</keyword>
<dbReference type="EMBL" id="HBIQ01014898">
    <property type="protein sequence ID" value="CAE0528105.1"/>
    <property type="molecule type" value="Transcribed_RNA"/>
</dbReference>
<protein>
    <recommendedName>
        <fullName evidence="14">Formate/nitrite transporter</fullName>
    </recommendedName>
</protein>
<sequence length="286" mass="29580">MPRLIALSLFVAAASAMHAAPMPVLRLRGGVDKTPPEAYQALVATGVRQATMPTTKTVIQSLLAGAFVGLGSALAMTVGANLPGIKSSNPGLQKILLGFFGLPWALLMVLLTGAQLFTGNTASITAALLEGQVTLPQMIKNLVIVYFGNFAGGLTLVSLFNLAGLTAPGAASVAAAKTSLPFVQALTRGFLCNWMVCIAIWQAYCSTTVAGKYIAVLFTISSFVAMSFEHSVANMAMIPLGMINGAEVSIKTFLSSNLIPVTLGNILAGSLLVGTAYHLVYGSGLN</sequence>
<feature type="transmembrane region" description="Helical" evidence="11">
    <location>
        <begin position="138"/>
        <end position="164"/>
    </location>
</feature>
<evidence type="ECO:0008006" key="14">
    <source>
        <dbReference type="Google" id="ProtNLM"/>
    </source>
</evidence>
<evidence type="ECO:0000256" key="7">
    <source>
        <dbReference type="ARBA" id="ARBA00047693"/>
    </source>
</evidence>
<feature type="signal peptide" evidence="12">
    <location>
        <begin position="1"/>
        <end position="19"/>
    </location>
</feature>
<evidence type="ECO:0000256" key="3">
    <source>
        <dbReference type="ARBA" id="ARBA00022692"/>
    </source>
</evidence>
<comment type="similarity">
    <text evidence="10">Belongs to the FNT transporter (TC 1.A.16) family.</text>
</comment>
<feature type="chain" id="PRO_5031143176" description="Formate/nitrite transporter" evidence="12">
    <location>
        <begin position="20"/>
        <end position="286"/>
    </location>
</feature>
<gene>
    <name evidence="13" type="ORF">SACU0126_LOCUS4747</name>
</gene>
<comment type="subunit">
    <text evidence="2">Homopentamer.</text>
</comment>
<reference evidence="13" key="1">
    <citation type="submission" date="2021-01" db="EMBL/GenBank/DDBJ databases">
        <authorList>
            <person name="Corre E."/>
            <person name="Pelletier E."/>
            <person name="Niang G."/>
            <person name="Scheremetjew M."/>
            <person name="Finn R."/>
            <person name="Kale V."/>
            <person name="Holt S."/>
            <person name="Cochrane G."/>
            <person name="Meng A."/>
            <person name="Brown T."/>
            <person name="Cohen L."/>
        </authorList>
    </citation>
    <scope>NUCLEOTIDE SEQUENCE</scope>
    <source>
        <strain evidence="13">SPMC142</strain>
    </source>
</reference>
<dbReference type="PANTHER" id="PTHR30520">
    <property type="entry name" value="FORMATE TRANSPORTER-RELATED"/>
    <property type="match status" value="1"/>
</dbReference>
<dbReference type="InterPro" id="IPR023271">
    <property type="entry name" value="Aquaporin-like"/>
</dbReference>
<feature type="transmembrane region" description="Helical" evidence="11">
    <location>
        <begin position="258"/>
        <end position="280"/>
    </location>
</feature>
<evidence type="ECO:0000256" key="8">
    <source>
        <dbReference type="ARBA" id="ARBA00049016"/>
    </source>
</evidence>
<dbReference type="GO" id="GO:0005886">
    <property type="term" value="C:plasma membrane"/>
    <property type="evidence" value="ECO:0007669"/>
    <property type="project" value="UniProtKB-SubCell"/>
</dbReference>
<dbReference type="GO" id="GO:0015499">
    <property type="term" value="F:formate transmembrane transporter activity"/>
    <property type="evidence" value="ECO:0007669"/>
    <property type="project" value="TreeGrafter"/>
</dbReference>
<dbReference type="AlphaFoldDB" id="A0A7S3RLP6"/>
<comment type="catalytic activity">
    <reaction evidence="6">
        <text>(S)-lactate(in) + H(+)(in) = (S)-lactate(out) + H(+)(out)</text>
        <dbReference type="Rhea" id="RHEA:29415"/>
        <dbReference type="ChEBI" id="CHEBI:15378"/>
        <dbReference type="ChEBI" id="CHEBI:16651"/>
    </reaction>
</comment>
<comment type="subcellular location">
    <subcellularLocation>
        <location evidence="1">Cell membrane</location>
        <topology evidence="1">Multi-pass membrane protein</topology>
    </subcellularLocation>
</comment>
<dbReference type="InterPro" id="IPR000292">
    <property type="entry name" value="For/NO2_transpt"/>
</dbReference>